<dbReference type="AlphaFoldDB" id="A0A225DIU1"/>
<organism evidence="2 3">
    <name type="scientific">Fimbriiglobus ruber</name>
    <dbReference type="NCBI Taxonomy" id="1908690"/>
    <lineage>
        <taxon>Bacteria</taxon>
        <taxon>Pseudomonadati</taxon>
        <taxon>Planctomycetota</taxon>
        <taxon>Planctomycetia</taxon>
        <taxon>Gemmatales</taxon>
        <taxon>Gemmataceae</taxon>
        <taxon>Fimbriiglobus</taxon>
    </lineage>
</organism>
<accession>A0A225DIU1</accession>
<dbReference type="EMBL" id="NIDE01000007">
    <property type="protein sequence ID" value="OWK40893.1"/>
    <property type="molecule type" value="Genomic_DNA"/>
</dbReference>
<dbReference type="Proteomes" id="UP000214646">
    <property type="component" value="Unassembled WGS sequence"/>
</dbReference>
<keyword evidence="1" id="KW-0732">Signal</keyword>
<reference evidence="3" key="1">
    <citation type="submission" date="2017-06" db="EMBL/GenBank/DDBJ databases">
        <title>Genome analysis of Fimbriiglobus ruber SP5, the first member of the order Planctomycetales with confirmed chitinolytic capability.</title>
        <authorList>
            <person name="Ravin N.V."/>
            <person name="Rakitin A.L."/>
            <person name="Ivanova A.A."/>
            <person name="Beletsky A.V."/>
            <person name="Kulichevskaya I.S."/>
            <person name="Mardanov A.V."/>
            <person name="Dedysh S.N."/>
        </authorList>
    </citation>
    <scope>NUCLEOTIDE SEQUENCE [LARGE SCALE GENOMIC DNA]</scope>
    <source>
        <strain evidence="3">SP5</strain>
    </source>
</reference>
<gene>
    <name evidence="2" type="ORF">FRUB_04785</name>
</gene>
<feature type="signal peptide" evidence="1">
    <location>
        <begin position="1"/>
        <end position="21"/>
    </location>
</feature>
<sequence length="167" mass="17621">MRYTILAGVVALMAAAPVAKAQSPAKETGTVSWQYYSGHTAVGGPVRPVEAKANIRCSVISSDGDGEWVCLHVGAVPRSTLPDNTSADACHPLGKDVKPFKLTNPALLPDNDTTHLVVFVSGNAESPYKLVVKKDGNISFETVRPTFAGDTSMSGAASVCWYVSKKK</sequence>
<comment type="caution">
    <text evidence="2">The sequence shown here is derived from an EMBL/GenBank/DDBJ whole genome shotgun (WGS) entry which is preliminary data.</text>
</comment>
<name>A0A225DIU1_9BACT</name>
<protein>
    <recommendedName>
        <fullName evidence="4">Secreted protein</fullName>
    </recommendedName>
</protein>
<dbReference type="RefSeq" id="WP_088255856.1">
    <property type="nucleotide sequence ID" value="NZ_NIDE01000007.1"/>
</dbReference>
<proteinExistence type="predicted"/>
<evidence type="ECO:0008006" key="4">
    <source>
        <dbReference type="Google" id="ProtNLM"/>
    </source>
</evidence>
<keyword evidence="3" id="KW-1185">Reference proteome</keyword>
<evidence type="ECO:0000313" key="2">
    <source>
        <dbReference type="EMBL" id="OWK40893.1"/>
    </source>
</evidence>
<evidence type="ECO:0000313" key="3">
    <source>
        <dbReference type="Proteomes" id="UP000214646"/>
    </source>
</evidence>
<evidence type="ECO:0000256" key="1">
    <source>
        <dbReference type="SAM" id="SignalP"/>
    </source>
</evidence>
<feature type="chain" id="PRO_5012171968" description="Secreted protein" evidence="1">
    <location>
        <begin position="22"/>
        <end position="167"/>
    </location>
</feature>